<evidence type="ECO:0000256" key="1">
    <source>
        <dbReference type="ARBA" id="ARBA00022553"/>
    </source>
</evidence>
<dbReference type="GO" id="GO:0000160">
    <property type="term" value="P:phosphorelay signal transduction system"/>
    <property type="evidence" value="ECO:0007669"/>
    <property type="project" value="UniProtKB-KW"/>
</dbReference>
<dbReference type="PANTHER" id="PTHR44591:SF14">
    <property type="entry name" value="PROTEIN PILG"/>
    <property type="match status" value="1"/>
</dbReference>
<dbReference type="PANTHER" id="PTHR44591">
    <property type="entry name" value="STRESS RESPONSE REGULATOR PROTEIN 1"/>
    <property type="match status" value="1"/>
</dbReference>
<proteinExistence type="predicted"/>
<dbReference type="PROSITE" id="PS50110">
    <property type="entry name" value="RESPONSE_REGULATORY"/>
    <property type="match status" value="1"/>
</dbReference>
<organism evidence="4">
    <name type="scientific">marine sediment metagenome</name>
    <dbReference type="NCBI Taxonomy" id="412755"/>
    <lineage>
        <taxon>unclassified sequences</taxon>
        <taxon>metagenomes</taxon>
        <taxon>ecological metagenomes</taxon>
    </lineage>
</organism>
<dbReference type="EMBL" id="LAZR01067042">
    <property type="protein sequence ID" value="KKK52382.1"/>
    <property type="molecule type" value="Genomic_DNA"/>
</dbReference>
<dbReference type="AlphaFoldDB" id="A0A0F8W6P7"/>
<keyword evidence="1" id="KW-0597">Phosphoprotein</keyword>
<gene>
    <name evidence="4" type="ORF">LCGC14_3105470</name>
</gene>
<name>A0A0F8W6P7_9ZZZZ</name>
<protein>
    <recommendedName>
        <fullName evidence="3">Response regulatory domain-containing protein</fullName>
    </recommendedName>
</protein>
<keyword evidence="2" id="KW-0902">Two-component regulatory system</keyword>
<dbReference type="Pfam" id="PF00072">
    <property type="entry name" value="Response_reg"/>
    <property type="match status" value="1"/>
</dbReference>
<dbReference type="SMART" id="SM00448">
    <property type="entry name" value="REC"/>
    <property type="match status" value="1"/>
</dbReference>
<comment type="caution">
    <text evidence="4">The sequence shown here is derived from an EMBL/GenBank/DDBJ whole genome shotgun (WGS) entry which is preliminary data.</text>
</comment>
<sequence length="188" mass="21489">MRKYEILLVDDDPFILASIGKNLSSEGYNVTEAESGEKAIELMKNNSFELIITDQVMGEVDGIQVLKSAKEIDPLTMIIMLTGYEMLSSVIDALRLGADDYLIKPCEPEEILFRVKNCLQKLEFKRKIKLYEDILPICSVCKKIRDDTDKEPGTGSWVTLEDYMQDRAKIMISHSYCPECAEKLKEEY</sequence>
<dbReference type="InterPro" id="IPR011006">
    <property type="entry name" value="CheY-like_superfamily"/>
</dbReference>
<dbReference type="Gene3D" id="3.40.50.2300">
    <property type="match status" value="1"/>
</dbReference>
<dbReference type="InterPro" id="IPR001789">
    <property type="entry name" value="Sig_transdc_resp-reg_receiver"/>
</dbReference>
<accession>A0A0F8W6P7</accession>
<reference evidence="4" key="1">
    <citation type="journal article" date="2015" name="Nature">
        <title>Complex archaea that bridge the gap between prokaryotes and eukaryotes.</title>
        <authorList>
            <person name="Spang A."/>
            <person name="Saw J.H."/>
            <person name="Jorgensen S.L."/>
            <person name="Zaremba-Niedzwiedzka K."/>
            <person name="Martijn J."/>
            <person name="Lind A.E."/>
            <person name="van Eijk R."/>
            <person name="Schleper C."/>
            <person name="Guy L."/>
            <person name="Ettema T.J."/>
        </authorList>
    </citation>
    <scope>NUCLEOTIDE SEQUENCE</scope>
</reference>
<dbReference type="InterPro" id="IPR050595">
    <property type="entry name" value="Bact_response_regulator"/>
</dbReference>
<evidence type="ECO:0000259" key="3">
    <source>
        <dbReference type="PROSITE" id="PS50110"/>
    </source>
</evidence>
<feature type="domain" description="Response regulatory" evidence="3">
    <location>
        <begin position="5"/>
        <end position="119"/>
    </location>
</feature>
<evidence type="ECO:0000313" key="4">
    <source>
        <dbReference type="EMBL" id="KKK52382.1"/>
    </source>
</evidence>
<dbReference type="SUPFAM" id="SSF52172">
    <property type="entry name" value="CheY-like"/>
    <property type="match status" value="1"/>
</dbReference>
<evidence type="ECO:0000256" key="2">
    <source>
        <dbReference type="ARBA" id="ARBA00023012"/>
    </source>
</evidence>